<reference evidence="1" key="1">
    <citation type="submission" date="2023-01" db="EMBL/GenBank/DDBJ databases">
        <title>Colletotrichum chrysophilum M932 genome sequence.</title>
        <authorList>
            <person name="Baroncelli R."/>
        </authorList>
    </citation>
    <scope>NUCLEOTIDE SEQUENCE</scope>
    <source>
        <strain evidence="1">M932</strain>
    </source>
</reference>
<evidence type="ECO:0000313" key="2">
    <source>
        <dbReference type="Proteomes" id="UP001243330"/>
    </source>
</evidence>
<dbReference type="AlphaFoldDB" id="A0AAD9EPZ3"/>
<dbReference type="Proteomes" id="UP001243330">
    <property type="component" value="Unassembled WGS sequence"/>
</dbReference>
<dbReference type="InterPro" id="IPR046536">
    <property type="entry name" value="DUF6601"/>
</dbReference>
<accession>A0AAD9EPZ3</accession>
<name>A0AAD9EPZ3_9PEZI</name>
<sequence>MSCKSDPSGSIGHVDQESCSCSLRRRPAIGFLFSYAALVSHQSDFIIAHEKHLLPQEVDWPAWKKFVKELLDNDSIYRDIDSRFHYGERTPLRAYRSYWNHYGSFFEATLHGWPARPFT</sequence>
<dbReference type="PANTHER" id="PTHR34414:SF1">
    <property type="entry name" value="SUBTILISIN-LIKE SERINE PROTEASE"/>
    <property type="match status" value="1"/>
</dbReference>
<comment type="caution">
    <text evidence="1">The sequence shown here is derived from an EMBL/GenBank/DDBJ whole genome shotgun (WGS) entry which is preliminary data.</text>
</comment>
<evidence type="ECO:0000313" key="1">
    <source>
        <dbReference type="EMBL" id="KAK1856353.1"/>
    </source>
</evidence>
<dbReference type="Pfam" id="PF20246">
    <property type="entry name" value="DUF6601"/>
    <property type="match status" value="1"/>
</dbReference>
<organism evidence="1 2">
    <name type="scientific">Colletotrichum chrysophilum</name>
    <dbReference type="NCBI Taxonomy" id="1836956"/>
    <lineage>
        <taxon>Eukaryota</taxon>
        <taxon>Fungi</taxon>
        <taxon>Dikarya</taxon>
        <taxon>Ascomycota</taxon>
        <taxon>Pezizomycotina</taxon>
        <taxon>Sordariomycetes</taxon>
        <taxon>Hypocreomycetidae</taxon>
        <taxon>Glomerellales</taxon>
        <taxon>Glomerellaceae</taxon>
        <taxon>Colletotrichum</taxon>
        <taxon>Colletotrichum gloeosporioides species complex</taxon>
    </lineage>
</organism>
<dbReference type="PANTHER" id="PTHR34414">
    <property type="entry name" value="HET DOMAIN-CONTAINING PROTEIN-RELATED"/>
    <property type="match status" value="1"/>
</dbReference>
<proteinExistence type="predicted"/>
<dbReference type="EMBL" id="JAQOWY010000009">
    <property type="protein sequence ID" value="KAK1856353.1"/>
    <property type="molecule type" value="Genomic_DNA"/>
</dbReference>
<keyword evidence="2" id="KW-1185">Reference proteome</keyword>
<gene>
    <name evidence="1" type="ORF">CCHR01_00924</name>
</gene>
<protein>
    <submittedName>
        <fullName evidence="1">Uncharacterized protein</fullName>
    </submittedName>
</protein>